<dbReference type="GO" id="GO:0005829">
    <property type="term" value="C:cytosol"/>
    <property type="evidence" value="ECO:0007669"/>
    <property type="project" value="TreeGrafter"/>
</dbReference>
<evidence type="ECO:0000313" key="1">
    <source>
        <dbReference type="EMBL" id="SDC51838.1"/>
    </source>
</evidence>
<dbReference type="InterPro" id="IPR036412">
    <property type="entry name" value="HAD-like_sf"/>
</dbReference>
<accession>A0A1G6M8E7</accession>
<dbReference type="GO" id="GO:0000287">
    <property type="term" value="F:magnesium ion binding"/>
    <property type="evidence" value="ECO:0007669"/>
    <property type="project" value="TreeGrafter"/>
</dbReference>
<evidence type="ECO:0008006" key="3">
    <source>
        <dbReference type="Google" id="ProtNLM"/>
    </source>
</evidence>
<keyword evidence="2" id="KW-1185">Reference proteome</keyword>
<dbReference type="EMBL" id="FMZL01000019">
    <property type="protein sequence ID" value="SDC51838.1"/>
    <property type="molecule type" value="Genomic_DNA"/>
</dbReference>
<dbReference type="Proteomes" id="UP000198528">
    <property type="component" value="Unassembled WGS sequence"/>
</dbReference>
<evidence type="ECO:0000313" key="2">
    <source>
        <dbReference type="Proteomes" id="UP000198528"/>
    </source>
</evidence>
<gene>
    <name evidence="1" type="ORF">SAMN04487824_1199</name>
</gene>
<organism evidence="1 2">
    <name type="scientific">Parafannyhessea umbonata</name>
    <dbReference type="NCBI Taxonomy" id="604330"/>
    <lineage>
        <taxon>Bacteria</taxon>
        <taxon>Bacillati</taxon>
        <taxon>Actinomycetota</taxon>
        <taxon>Coriobacteriia</taxon>
        <taxon>Coriobacteriales</taxon>
        <taxon>Atopobiaceae</taxon>
        <taxon>Parafannyhessea</taxon>
    </lineage>
</organism>
<dbReference type="GO" id="GO:0016791">
    <property type="term" value="F:phosphatase activity"/>
    <property type="evidence" value="ECO:0007669"/>
    <property type="project" value="TreeGrafter"/>
</dbReference>
<dbReference type="Gene3D" id="3.30.1240.10">
    <property type="match status" value="1"/>
</dbReference>
<reference evidence="2" key="1">
    <citation type="submission" date="2016-10" db="EMBL/GenBank/DDBJ databases">
        <authorList>
            <person name="Varghese N."/>
            <person name="Submissions S."/>
        </authorList>
    </citation>
    <scope>NUCLEOTIDE SEQUENCE [LARGE SCALE GENOMIC DNA]</scope>
    <source>
        <strain evidence="2">DSM 22619</strain>
    </source>
</reference>
<dbReference type="SUPFAM" id="SSF56784">
    <property type="entry name" value="HAD-like"/>
    <property type="match status" value="1"/>
</dbReference>
<sequence>MPMHGVPANGGTRGDVQAASAAGTHAPVSIVFADMDDTFLATDKTVPAGNLALLDRMGEKGVPFVPCTGRVWSAVAGQVLEHAATRYVVASDGAVVMDVRDAQSPRRLHLSALGRKRALALYERVRELPVTFDAFWDGKIYVSRRRFELMRGFDIPPYDRDMYLRYRTPVDVSTPRLLESLPNVERLTIFTGDDDVRARAIEAVAADPTLHYTYSNARNLEVMDAGTSKGAAVRWLCDHLGIPRTQSVGFGDSPNDLTMLAAVGDGVAVANGYPEAKAAATHVAPWTCDESAVARYLEPLL</sequence>
<dbReference type="NCBIfam" id="TIGR01484">
    <property type="entry name" value="HAD-SF-IIB"/>
    <property type="match status" value="1"/>
</dbReference>
<dbReference type="InterPro" id="IPR023214">
    <property type="entry name" value="HAD_sf"/>
</dbReference>
<name>A0A1G6M8E7_9ACTN</name>
<dbReference type="RefSeq" id="WP_090847203.1">
    <property type="nucleotide sequence ID" value="NZ_FMZL01000019.1"/>
</dbReference>
<dbReference type="InterPro" id="IPR006379">
    <property type="entry name" value="HAD-SF_hydro_IIB"/>
</dbReference>
<protein>
    <recommendedName>
        <fullName evidence="3">HAD family phosphatase</fullName>
    </recommendedName>
</protein>
<dbReference type="STRING" id="604330.SAMN04489857_0384"/>
<proteinExistence type="predicted"/>
<dbReference type="Pfam" id="PF08282">
    <property type="entry name" value="Hydrolase_3"/>
    <property type="match status" value="1"/>
</dbReference>
<dbReference type="PANTHER" id="PTHR10000:SF8">
    <property type="entry name" value="HAD SUPERFAMILY HYDROLASE-LIKE, TYPE 3"/>
    <property type="match status" value="1"/>
</dbReference>
<dbReference type="PANTHER" id="PTHR10000">
    <property type="entry name" value="PHOSPHOSERINE PHOSPHATASE"/>
    <property type="match status" value="1"/>
</dbReference>
<dbReference type="AlphaFoldDB" id="A0A1G6M8E7"/>
<dbReference type="Gene3D" id="3.40.50.1000">
    <property type="entry name" value="HAD superfamily/HAD-like"/>
    <property type="match status" value="1"/>
</dbReference>